<feature type="compositionally biased region" description="Basic and acidic residues" evidence="1">
    <location>
        <begin position="416"/>
        <end position="429"/>
    </location>
</feature>
<feature type="transmembrane region" description="Helical" evidence="2">
    <location>
        <begin position="67"/>
        <end position="87"/>
    </location>
</feature>
<sequence length="620" mass="66851">MPAVPHLNLNLPLLVAGRATENHTRELESVICAFPLSGQYGPGSRILYYVLVAACVLARKTEWLRNACLAAALIFPAIAAIHGIVLASLHLDDAVDMDIYGAFQFCTIGILTAPATVRLSKTYFNNPGRNVLFLWTMLVIAGLLALAVEFFRTHSSPCTDNGFGQPLYRGSLFPYGETTCGLTCSIEHGPYSPMRDGSADNVYVVPTPSVLTFGAATLVAAACCIPGVLSMISLWDKILRTNFVKEYGDPDADELIDGTNLTVRGEKTINDVIRRLLSRVEIPVFGGAVLALIIVGEMNFWSEPVKFETEPIANVGQWSNIAASVFAAVGSLYMLLAESLETTGKGEIMASPTEPCNCACHEHGRNHPGSLSDHTETAEIPQPPERASTVDTNLYRRDTSQSHKLSPIRTDTQPDGDDHAHDLGIHRLDSGSSGTGNRREVVGSKALMKFATAFGTASPDRFYDREFREGKATGFPEIPGEGTRNPKLNQIKEQWGQPNLDGDDALTSRGRRSRANSFNSVSRPSSIGPRAHSPQPPMTPQPTSTSFLGLPATSSPETISETAFPPRPSIELEKTKWQGTNVTLHDGPNSPAIVLSSEEEPSEPSDSGAATPPATEQLPF</sequence>
<evidence type="ECO:0000256" key="2">
    <source>
        <dbReference type="SAM" id="Phobius"/>
    </source>
</evidence>
<keyword evidence="4" id="KW-1185">Reference proteome</keyword>
<evidence type="ECO:0000256" key="1">
    <source>
        <dbReference type="SAM" id="MobiDB-lite"/>
    </source>
</evidence>
<dbReference type="AlphaFoldDB" id="A0AAN7C330"/>
<keyword evidence="2" id="KW-0472">Membrane</keyword>
<comment type="caution">
    <text evidence="3">The sequence shown here is derived from an EMBL/GenBank/DDBJ whole genome shotgun (WGS) entry which is preliminary data.</text>
</comment>
<feature type="region of interest" description="Disordered" evidence="1">
    <location>
        <begin position="366"/>
        <end position="438"/>
    </location>
</feature>
<keyword evidence="2" id="KW-1133">Transmembrane helix</keyword>
<protein>
    <submittedName>
        <fullName evidence="3">Uncharacterized protein</fullName>
    </submittedName>
</protein>
<reference evidence="3" key="2">
    <citation type="submission" date="2023-05" db="EMBL/GenBank/DDBJ databases">
        <authorList>
            <consortium name="Lawrence Berkeley National Laboratory"/>
            <person name="Steindorff A."/>
            <person name="Hensen N."/>
            <person name="Bonometti L."/>
            <person name="Westerberg I."/>
            <person name="Brannstrom I.O."/>
            <person name="Guillou S."/>
            <person name="Cros-Aarteil S."/>
            <person name="Calhoun S."/>
            <person name="Haridas S."/>
            <person name="Kuo A."/>
            <person name="Mondo S."/>
            <person name="Pangilinan J."/>
            <person name="Riley R."/>
            <person name="Labutti K."/>
            <person name="Andreopoulos B."/>
            <person name="Lipzen A."/>
            <person name="Chen C."/>
            <person name="Yanf M."/>
            <person name="Daum C."/>
            <person name="Ng V."/>
            <person name="Clum A."/>
            <person name="Ohm R."/>
            <person name="Martin F."/>
            <person name="Silar P."/>
            <person name="Natvig D."/>
            <person name="Lalanne C."/>
            <person name="Gautier V."/>
            <person name="Ament-Velasquez S.L."/>
            <person name="Kruys A."/>
            <person name="Hutchinson M.I."/>
            <person name="Powell A.J."/>
            <person name="Barry K."/>
            <person name="Miller A.N."/>
            <person name="Grigoriev I.V."/>
            <person name="Debuchy R."/>
            <person name="Gladieux P."/>
            <person name="Thoren M.H."/>
            <person name="Johannesson H."/>
        </authorList>
    </citation>
    <scope>NUCLEOTIDE SEQUENCE</scope>
    <source>
        <strain evidence="3">CBS 532.94</strain>
    </source>
</reference>
<gene>
    <name evidence="3" type="ORF">C8A03DRAFT_18677</name>
</gene>
<organism evidence="3 4">
    <name type="scientific">Achaetomium macrosporum</name>
    <dbReference type="NCBI Taxonomy" id="79813"/>
    <lineage>
        <taxon>Eukaryota</taxon>
        <taxon>Fungi</taxon>
        <taxon>Dikarya</taxon>
        <taxon>Ascomycota</taxon>
        <taxon>Pezizomycotina</taxon>
        <taxon>Sordariomycetes</taxon>
        <taxon>Sordariomycetidae</taxon>
        <taxon>Sordariales</taxon>
        <taxon>Chaetomiaceae</taxon>
        <taxon>Achaetomium</taxon>
    </lineage>
</organism>
<feature type="region of interest" description="Disordered" evidence="1">
    <location>
        <begin position="471"/>
        <end position="620"/>
    </location>
</feature>
<feature type="transmembrane region" description="Helical" evidence="2">
    <location>
        <begin position="210"/>
        <end position="235"/>
    </location>
</feature>
<feature type="compositionally biased region" description="Polar residues" evidence="1">
    <location>
        <begin position="552"/>
        <end position="561"/>
    </location>
</feature>
<accession>A0AAN7C330</accession>
<feature type="transmembrane region" description="Helical" evidence="2">
    <location>
        <begin position="276"/>
        <end position="295"/>
    </location>
</feature>
<dbReference type="Proteomes" id="UP001303760">
    <property type="component" value="Unassembled WGS sequence"/>
</dbReference>
<feature type="compositionally biased region" description="Polar residues" evidence="1">
    <location>
        <begin position="515"/>
        <end position="525"/>
    </location>
</feature>
<feature type="transmembrane region" description="Helical" evidence="2">
    <location>
        <begin position="131"/>
        <end position="151"/>
    </location>
</feature>
<reference evidence="3" key="1">
    <citation type="journal article" date="2023" name="Mol. Phylogenet. Evol.">
        <title>Genome-scale phylogeny and comparative genomics of the fungal order Sordariales.</title>
        <authorList>
            <person name="Hensen N."/>
            <person name="Bonometti L."/>
            <person name="Westerberg I."/>
            <person name="Brannstrom I.O."/>
            <person name="Guillou S."/>
            <person name="Cros-Aarteil S."/>
            <person name="Calhoun S."/>
            <person name="Haridas S."/>
            <person name="Kuo A."/>
            <person name="Mondo S."/>
            <person name="Pangilinan J."/>
            <person name="Riley R."/>
            <person name="LaButti K."/>
            <person name="Andreopoulos B."/>
            <person name="Lipzen A."/>
            <person name="Chen C."/>
            <person name="Yan M."/>
            <person name="Daum C."/>
            <person name="Ng V."/>
            <person name="Clum A."/>
            <person name="Steindorff A."/>
            <person name="Ohm R.A."/>
            <person name="Martin F."/>
            <person name="Silar P."/>
            <person name="Natvig D.O."/>
            <person name="Lalanne C."/>
            <person name="Gautier V."/>
            <person name="Ament-Velasquez S.L."/>
            <person name="Kruys A."/>
            <person name="Hutchinson M.I."/>
            <person name="Powell A.J."/>
            <person name="Barry K."/>
            <person name="Miller A.N."/>
            <person name="Grigoriev I.V."/>
            <person name="Debuchy R."/>
            <person name="Gladieux P."/>
            <person name="Hiltunen Thoren M."/>
            <person name="Johannesson H."/>
        </authorList>
    </citation>
    <scope>NUCLEOTIDE SEQUENCE</scope>
    <source>
        <strain evidence="3">CBS 532.94</strain>
    </source>
</reference>
<evidence type="ECO:0000313" key="3">
    <source>
        <dbReference type="EMBL" id="KAK4234419.1"/>
    </source>
</evidence>
<proteinExistence type="predicted"/>
<keyword evidence="2" id="KW-0812">Transmembrane</keyword>
<feature type="transmembrane region" description="Helical" evidence="2">
    <location>
        <begin position="99"/>
        <end position="119"/>
    </location>
</feature>
<dbReference type="EMBL" id="MU860372">
    <property type="protein sequence ID" value="KAK4234419.1"/>
    <property type="molecule type" value="Genomic_DNA"/>
</dbReference>
<name>A0AAN7C330_9PEZI</name>
<evidence type="ECO:0000313" key="4">
    <source>
        <dbReference type="Proteomes" id="UP001303760"/>
    </source>
</evidence>